<dbReference type="RefSeq" id="WP_017748844.1">
    <property type="nucleotide sequence ID" value="NZ_KQ976354.1"/>
</dbReference>
<keyword evidence="2" id="KW-1185">Reference proteome</keyword>
<comment type="caution">
    <text evidence="1">The sequence shown here is derived from an EMBL/GenBank/DDBJ whole genome shotgun (WGS) entry which is preliminary data.</text>
</comment>
<dbReference type="Pfam" id="PF14103">
    <property type="entry name" value="DUF4276"/>
    <property type="match status" value="1"/>
</dbReference>
<dbReference type="EMBL" id="ANNX02000020">
    <property type="protein sequence ID" value="KYC41793.1"/>
    <property type="molecule type" value="Genomic_DNA"/>
</dbReference>
<dbReference type="InterPro" id="IPR025455">
    <property type="entry name" value="DUF4276"/>
</dbReference>
<gene>
    <name evidence="1" type="ORF">WA1_17355</name>
</gene>
<sequence length="203" mass="23069">MHIEFLVEELSMKEALQNLVPKILGETNSFDIHPYQGKFDLLSKLPKRLKGYKAWLPDDYRIVVLVDEDREDCKALKEKLEGIAIDVGFSTKKSVGIGQQFQVLNRIAIEELEAWFFGDIDALINAYPGVSSNIENQAKYRDPDAITGGTWEALEKVLQRAGYHKGGLEKRRAAREISLHMNPSNNRSKSFQIFYDGLLKIIA</sequence>
<dbReference type="OrthoDB" id="283783at2"/>
<organism evidence="1 2">
    <name type="scientific">Scytonema hofmannii PCC 7110</name>
    <dbReference type="NCBI Taxonomy" id="128403"/>
    <lineage>
        <taxon>Bacteria</taxon>
        <taxon>Bacillati</taxon>
        <taxon>Cyanobacteriota</taxon>
        <taxon>Cyanophyceae</taxon>
        <taxon>Nostocales</taxon>
        <taxon>Scytonemataceae</taxon>
        <taxon>Scytonema</taxon>
    </lineage>
</organism>
<reference evidence="1 2" key="1">
    <citation type="journal article" date="2013" name="Genome Biol. Evol.">
        <title>Genomes of Stigonematalean cyanobacteria (subsection V) and the evolution of oxygenic photosynthesis from prokaryotes to plastids.</title>
        <authorList>
            <person name="Dagan T."/>
            <person name="Roettger M."/>
            <person name="Stucken K."/>
            <person name="Landan G."/>
            <person name="Koch R."/>
            <person name="Major P."/>
            <person name="Gould S.B."/>
            <person name="Goremykin V.V."/>
            <person name="Rippka R."/>
            <person name="Tandeau de Marsac N."/>
            <person name="Gugger M."/>
            <person name="Lockhart P.J."/>
            <person name="Allen J.F."/>
            <person name="Brune I."/>
            <person name="Maus I."/>
            <person name="Puhler A."/>
            <person name="Martin W.F."/>
        </authorList>
    </citation>
    <scope>NUCLEOTIDE SEQUENCE [LARGE SCALE GENOMIC DNA]</scope>
    <source>
        <strain evidence="1 2">PCC 7110</strain>
    </source>
</reference>
<protein>
    <recommendedName>
        <fullName evidence="3">DUF4276 domain-containing protein</fullName>
    </recommendedName>
</protein>
<proteinExistence type="predicted"/>
<evidence type="ECO:0000313" key="1">
    <source>
        <dbReference type="EMBL" id="KYC41793.1"/>
    </source>
</evidence>
<accession>A0A139XAW9</accession>
<name>A0A139XAW9_9CYAN</name>
<dbReference type="STRING" id="128403.WA1_17355"/>
<evidence type="ECO:0000313" key="2">
    <source>
        <dbReference type="Proteomes" id="UP000076925"/>
    </source>
</evidence>
<evidence type="ECO:0008006" key="3">
    <source>
        <dbReference type="Google" id="ProtNLM"/>
    </source>
</evidence>
<dbReference type="Proteomes" id="UP000076925">
    <property type="component" value="Unassembled WGS sequence"/>
</dbReference>
<dbReference type="AlphaFoldDB" id="A0A139XAW9"/>